<dbReference type="InterPro" id="IPR023561">
    <property type="entry name" value="Carbonic_anhydrase_a-class"/>
</dbReference>
<comment type="catalytic activity">
    <reaction evidence="8 9">
        <text>hydrogencarbonate + H(+) = CO2 + H2O</text>
        <dbReference type="Rhea" id="RHEA:10748"/>
        <dbReference type="ChEBI" id="CHEBI:15377"/>
        <dbReference type="ChEBI" id="CHEBI:15378"/>
        <dbReference type="ChEBI" id="CHEBI:16526"/>
        <dbReference type="ChEBI" id="CHEBI:17544"/>
        <dbReference type="EC" id="4.2.1.1"/>
    </reaction>
</comment>
<dbReference type="Gene3D" id="3.10.200.10">
    <property type="entry name" value="Alpha carbonic anhydrase"/>
    <property type="match status" value="1"/>
</dbReference>
<dbReference type="SUPFAM" id="SSF51069">
    <property type="entry name" value="Carbonic anhydrase"/>
    <property type="match status" value="1"/>
</dbReference>
<dbReference type="FunFam" id="3.10.200.10:FF:000007">
    <property type="entry name" value="Alpha carbonic anhydrase 3"/>
    <property type="match status" value="1"/>
</dbReference>
<dbReference type="SMART" id="SM01057">
    <property type="entry name" value="Carb_anhydrase"/>
    <property type="match status" value="1"/>
</dbReference>
<accession>A0AAN8V8B3</accession>
<dbReference type="InterPro" id="IPR041891">
    <property type="entry name" value="Alpha_CA_prokaryot-like"/>
</dbReference>
<evidence type="ECO:0000259" key="10">
    <source>
        <dbReference type="PROSITE" id="PS51144"/>
    </source>
</evidence>
<evidence type="ECO:0000313" key="11">
    <source>
        <dbReference type="EMBL" id="KAK6926764.1"/>
    </source>
</evidence>
<sequence>MKNPVAQILFNLCFLSLVLNPHSTISQEVEDEMEFNYEEGSDKGPENWGDIHSEWALCKNGTMQSPIDLLNERVEVVSHLGRLNRCYKPSNTTLVNRGHDLMLRWEDDAGSMHINGSDYELKQCHWHSPSEHTINGKRFDLELHMVHQSLTGEIAVIGITYKIGRPDSFLSMMTDHLQVLADTSDEETVVGMVDPKQIKIGSRKYYRYTGSLTTPPCTQNVSWTIVKKVRTASKEQIRLLRDAVHDDFESNARPIQPINERPILLYKPEIQEEDQT</sequence>
<keyword evidence="12" id="KW-1185">Reference proteome</keyword>
<dbReference type="AlphaFoldDB" id="A0AAN8V8B3"/>
<proteinExistence type="inferred from homology"/>
<keyword evidence="6" id="KW-0325">Glycoprotein</keyword>
<dbReference type="InterPro" id="IPR036398">
    <property type="entry name" value="CA_dom_sf"/>
</dbReference>
<evidence type="ECO:0000256" key="8">
    <source>
        <dbReference type="ARBA" id="ARBA00048348"/>
    </source>
</evidence>
<dbReference type="Proteomes" id="UP001370490">
    <property type="component" value="Unassembled WGS sequence"/>
</dbReference>
<comment type="similarity">
    <text evidence="9">Belongs to the alpha-carbonic anhydrase family.</text>
</comment>
<dbReference type="PANTHER" id="PTHR18952:SF208">
    <property type="entry name" value="CARBONIC ANHYDRASE XA-RELATED"/>
    <property type="match status" value="1"/>
</dbReference>
<evidence type="ECO:0000256" key="6">
    <source>
        <dbReference type="ARBA" id="ARBA00023180"/>
    </source>
</evidence>
<dbReference type="GO" id="GO:0004089">
    <property type="term" value="F:carbonate dehydratase activity"/>
    <property type="evidence" value="ECO:0007669"/>
    <property type="project" value="UniProtKB-UniRule"/>
</dbReference>
<feature type="domain" description="Alpha-carbonic anhydrase" evidence="10">
    <location>
        <begin position="33"/>
        <end position="267"/>
    </location>
</feature>
<organism evidence="11 12">
    <name type="scientific">Dillenia turbinata</name>
    <dbReference type="NCBI Taxonomy" id="194707"/>
    <lineage>
        <taxon>Eukaryota</taxon>
        <taxon>Viridiplantae</taxon>
        <taxon>Streptophyta</taxon>
        <taxon>Embryophyta</taxon>
        <taxon>Tracheophyta</taxon>
        <taxon>Spermatophyta</taxon>
        <taxon>Magnoliopsida</taxon>
        <taxon>eudicotyledons</taxon>
        <taxon>Gunneridae</taxon>
        <taxon>Pentapetalae</taxon>
        <taxon>Dilleniales</taxon>
        <taxon>Dilleniaceae</taxon>
        <taxon>Dillenia</taxon>
    </lineage>
</organism>
<keyword evidence="4 9" id="KW-0732">Signal</keyword>
<feature type="chain" id="PRO_5042666821" description="Carbonic anhydrase" evidence="9">
    <location>
        <begin position="27"/>
        <end position="276"/>
    </location>
</feature>
<reference evidence="11 12" key="1">
    <citation type="submission" date="2023-12" db="EMBL/GenBank/DDBJ databases">
        <title>A high-quality genome assembly for Dillenia turbinata (Dilleniales).</title>
        <authorList>
            <person name="Chanderbali A."/>
        </authorList>
    </citation>
    <scope>NUCLEOTIDE SEQUENCE [LARGE SCALE GENOMIC DNA]</scope>
    <source>
        <strain evidence="11">LSX21</strain>
        <tissue evidence="11">Leaf</tissue>
    </source>
</reference>
<evidence type="ECO:0000256" key="2">
    <source>
        <dbReference type="ARBA" id="ARBA00012925"/>
    </source>
</evidence>
<feature type="signal peptide" evidence="9">
    <location>
        <begin position="1"/>
        <end position="26"/>
    </location>
</feature>
<dbReference type="InterPro" id="IPR001148">
    <property type="entry name" value="CA_dom"/>
</dbReference>
<evidence type="ECO:0000256" key="5">
    <source>
        <dbReference type="ARBA" id="ARBA00022833"/>
    </source>
</evidence>
<dbReference type="EMBL" id="JBAMMX010000015">
    <property type="protein sequence ID" value="KAK6926764.1"/>
    <property type="molecule type" value="Genomic_DNA"/>
</dbReference>
<evidence type="ECO:0000313" key="12">
    <source>
        <dbReference type="Proteomes" id="UP001370490"/>
    </source>
</evidence>
<comment type="function">
    <text evidence="9">Reversible hydration of carbon dioxide.</text>
</comment>
<evidence type="ECO:0000256" key="3">
    <source>
        <dbReference type="ARBA" id="ARBA00022723"/>
    </source>
</evidence>
<dbReference type="PROSITE" id="PS51144">
    <property type="entry name" value="ALPHA_CA_2"/>
    <property type="match status" value="1"/>
</dbReference>
<protein>
    <recommendedName>
        <fullName evidence="2 9">Carbonic anhydrase</fullName>
        <ecNumber evidence="2 9">4.2.1.1</ecNumber>
    </recommendedName>
</protein>
<dbReference type="PANTHER" id="PTHR18952">
    <property type="entry name" value="CARBONIC ANHYDRASE"/>
    <property type="match status" value="1"/>
</dbReference>
<dbReference type="PROSITE" id="PS00162">
    <property type="entry name" value="ALPHA_CA_1"/>
    <property type="match status" value="1"/>
</dbReference>
<keyword evidence="7 9" id="KW-0456">Lyase</keyword>
<dbReference type="CDD" id="cd03124">
    <property type="entry name" value="alpha_CA_prokaryotic_like"/>
    <property type="match status" value="1"/>
</dbReference>
<dbReference type="Pfam" id="PF00194">
    <property type="entry name" value="Carb_anhydrase"/>
    <property type="match status" value="1"/>
</dbReference>
<comment type="caution">
    <text evidence="11">The sequence shown here is derived from an EMBL/GenBank/DDBJ whole genome shotgun (WGS) entry which is preliminary data.</text>
</comment>
<gene>
    <name evidence="11" type="ORF">RJ641_008483</name>
</gene>
<name>A0AAN8V8B3_9MAGN</name>
<comment type="cofactor">
    <cofactor evidence="1 9">
        <name>Zn(2+)</name>
        <dbReference type="ChEBI" id="CHEBI:29105"/>
    </cofactor>
</comment>
<dbReference type="GO" id="GO:0008270">
    <property type="term" value="F:zinc ion binding"/>
    <property type="evidence" value="ECO:0007669"/>
    <property type="project" value="UniProtKB-UniRule"/>
</dbReference>
<evidence type="ECO:0000256" key="4">
    <source>
        <dbReference type="ARBA" id="ARBA00022729"/>
    </source>
</evidence>
<keyword evidence="3 9" id="KW-0479">Metal-binding</keyword>
<keyword evidence="5 9" id="KW-0862">Zinc</keyword>
<evidence type="ECO:0000256" key="1">
    <source>
        <dbReference type="ARBA" id="ARBA00001947"/>
    </source>
</evidence>
<evidence type="ECO:0000256" key="9">
    <source>
        <dbReference type="RuleBase" id="RU367011"/>
    </source>
</evidence>
<dbReference type="InterPro" id="IPR018338">
    <property type="entry name" value="Carbonic_anhydrase_a-class_CS"/>
</dbReference>
<evidence type="ECO:0000256" key="7">
    <source>
        <dbReference type="ARBA" id="ARBA00023239"/>
    </source>
</evidence>
<dbReference type="GO" id="GO:0006730">
    <property type="term" value="P:one-carbon metabolic process"/>
    <property type="evidence" value="ECO:0007669"/>
    <property type="project" value="TreeGrafter"/>
</dbReference>
<dbReference type="EC" id="4.2.1.1" evidence="2 9"/>